<name>A0AAD9ZAS2_9LECA</name>
<accession>A0AAD9ZAS2</accession>
<evidence type="ECO:0000313" key="2">
    <source>
        <dbReference type="Proteomes" id="UP001276659"/>
    </source>
</evidence>
<protein>
    <submittedName>
        <fullName evidence="1">Uncharacterized protein</fullName>
    </submittedName>
</protein>
<gene>
    <name evidence="1" type="ORF">OEA41_006192</name>
</gene>
<comment type="caution">
    <text evidence="1">The sequence shown here is derived from an EMBL/GenBank/DDBJ whole genome shotgun (WGS) entry which is preliminary data.</text>
</comment>
<keyword evidence="2" id="KW-1185">Reference proteome</keyword>
<proteinExistence type="predicted"/>
<dbReference type="AlphaFoldDB" id="A0AAD9ZAS2"/>
<organism evidence="1 2">
    <name type="scientific">Lepraria neglecta</name>
    <dbReference type="NCBI Taxonomy" id="209136"/>
    <lineage>
        <taxon>Eukaryota</taxon>
        <taxon>Fungi</taxon>
        <taxon>Dikarya</taxon>
        <taxon>Ascomycota</taxon>
        <taxon>Pezizomycotina</taxon>
        <taxon>Lecanoromycetes</taxon>
        <taxon>OSLEUM clade</taxon>
        <taxon>Lecanoromycetidae</taxon>
        <taxon>Lecanorales</taxon>
        <taxon>Lecanorineae</taxon>
        <taxon>Stereocaulaceae</taxon>
        <taxon>Lepraria</taxon>
    </lineage>
</organism>
<evidence type="ECO:0000313" key="1">
    <source>
        <dbReference type="EMBL" id="KAK3172867.1"/>
    </source>
</evidence>
<reference evidence="1" key="1">
    <citation type="submission" date="2022-11" db="EMBL/GenBank/DDBJ databases">
        <title>Chromosomal genome sequence assembly and mating type (MAT) locus characterization of the leprose asexual lichenized fungus Lepraria neglecta (Nyl.) Erichsen.</title>
        <authorList>
            <person name="Allen J.L."/>
            <person name="Pfeffer B."/>
        </authorList>
    </citation>
    <scope>NUCLEOTIDE SEQUENCE</scope>
    <source>
        <strain evidence="1">Allen 5258</strain>
    </source>
</reference>
<dbReference type="Proteomes" id="UP001276659">
    <property type="component" value="Unassembled WGS sequence"/>
</dbReference>
<dbReference type="EMBL" id="JASNWA010000007">
    <property type="protein sequence ID" value="KAK3172867.1"/>
    <property type="molecule type" value="Genomic_DNA"/>
</dbReference>
<sequence>MVQDMVDVTTEPGSKMQFSRLALLAAALNLALGSPILEYKSRSIVASDAAKRALVGTETEAATLDSRNAAAAAYQYRDTPRYKRSVEDLSERSAAAKAYEYRDTPRYRRSLKDLSRGAEAKSKK</sequence>